<reference evidence="1" key="1">
    <citation type="submission" date="2021-04" db="EMBL/GenBank/DDBJ databases">
        <title>Genome based classification of Actinospica acidithermotolerans sp. nov., an actinobacterium isolated from an Indonesian hot spring.</title>
        <authorList>
            <person name="Kusuma A.B."/>
            <person name="Putra K.E."/>
            <person name="Nafisah S."/>
            <person name="Loh J."/>
            <person name="Nouioui I."/>
            <person name="Goodfellow M."/>
        </authorList>
    </citation>
    <scope>NUCLEOTIDE SEQUENCE</scope>
    <source>
        <strain evidence="1">MGRD01-02</strain>
    </source>
</reference>
<name>A0A941EFQ8_9ACTN</name>
<evidence type="ECO:0000313" key="2">
    <source>
        <dbReference type="Proteomes" id="UP000676325"/>
    </source>
</evidence>
<gene>
    <name evidence="1" type="ORF">KDK95_30270</name>
</gene>
<comment type="caution">
    <text evidence="1">The sequence shown here is derived from an EMBL/GenBank/DDBJ whole genome shotgun (WGS) entry which is preliminary data.</text>
</comment>
<protein>
    <submittedName>
        <fullName evidence="1">Uncharacterized protein</fullName>
    </submittedName>
</protein>
<accession>A0A941EFQ8</accession>
<sequence length="190" mass="21356">MSSLIPPDDLPVTLSWITASIERHEHTVPFGTLRTYLDHAERSGRPGHPDYARDFDLLKDTWLAVHEREILDYRHIRRITGHDLAPLARLGVFTVSVDDADPGEEKECPHTYVLHAPDLESACTLATAHHMGHFSADYPPGSTPPSILESRWWTFPGAPSWPADLSGRTWTDLRGESELLERAYRTGAGR</sequence>
<keyword evidence="2" id="KW-1185">Reference proteome</keyword>
<organism evidence="1 2">
    <name type="scientific">Actinospica acidithermotolerans</name>
    <dbReference type="NCBI Taxonomy" id="2828514"/>
    <lineage>
        <taxon>Bacteria</taxon>
        <taxon>Bacillati</taxon>
        <taxon>Actinomycetota</taxon>
        <taxon>Actinomycetes</taxon>
        <taxon>Catenulisporales</taxon>
        <taxon>Actinospicaceae</taxon>
        <taxon>Actinospica</taxon>
    </lineage>
</organism>
<evidence type="ECO:0000313" key="1">
    <source>
        <dbReference type="EMBL" id="MBR7830626.1"/>
    </source>
</evidence>
<proteinExistence type="predicted"/>
<dbReference type="EMBL" id="JAGSOH010000144">
    <property type="protein sequence ID" value="MBR7830626.1"/>
    <property type="molecule type" value="Genomic_DNA"/>
</dbReference>
<dbReference type="Proteomes" id="UP000676325">
    <property type="component" value="Unassembled WGS sequence"/>
</dbReference>
<dbReference type="RefSeq" id="WP_212521750.1">
    <property type="nucleotide sequence ID" value="NZ_JAGSOH010000144.1"/>
</dbReference>
<dbReference type="AlphaFoldDB" id="A0A941EFQ8"/>